<reference evidence="1" key="1">
    <citation type="submission" date="2020-11" db="EMBL/GenBank/DDBJ databases">
        <authorList>
            <consortium name="DOE Joint Genome Institute"/>
            <person name="Ahrendt S."/>
            <person name="Riley R."/>
            <person name="Andreopoulos W."/>
            <person name="Labutti K."/>
            <person name="Pangilinan J."/>
            <person name="Ruiz-Duenas F.J."/>
            <person name="Barrasa J.M."/>
            <person name="Sanchez-Garcia M."/>
            <person name="Camarero S."/>
            <person name="Miyauchi S."/>
            <person name="Serrano A."/>
            <person name="Linde D."/>
            <person name="Babiker R."/>
            <person name="Drula E."/>
            <person name="Ayuso-Fernandez I."/>
            <person name="Pacheco R."/>
            <person name="Padilla G."/>
            <person name="Ferreira P."/>
            <person name="Barriuso J."/>
            <person name="Kellner H."/>
            <person name="Castanera R."/>
            <person name="Alfaro M."/>
            <person name="Ramirez L."/>
            <person name="Pisabarro A.G."/>
            <person name="Kuo A."/>
            <person name="Tritt A."/>
            <person name="Lipzen A."/>
            <person name="He G."/>
            <person name="Yan M."/>
            <person name="Ng V."/>
            <person name="Cullen D."/>
            <person name="Martin F."/>
            <person name="Rosso M.-N."/>
            <person name="Henrissat B."/>
            <person name="Hibbett D."/>
            <person name="Martinez A.T."/>
            <person name="Grigoriev I.V."/>
        </authorList>
    </citation>
    <scope>NUCLEOTIDE SEQUENCE</scope>
    <source>
        <strain evidence="1">CBS 506.95</strain>
    </source>
</reference>
<accession>A0A9P6E663</accession>
<sequence length="150" mass="16837">MSSLQTQNANESSVHVLSHRNLWCAATPSLNFYYIDGFLIFATSGAALMKDLVSALLSDPYPFERKRVILSHVQVSQTSTQECLHSSQYFDEAFLTEAALNLTLRLRFKLEVSPLLDLADRASSKPLACDNLLDCYATPAWNERQLHPKS</sequence>
<dbReference type="Proteomes" id="UP000807306">
    <property type="component" value="Unassembled WGS sequence"/>
</dbReference>
<gene>
    <name evidence="1" type="ORF">CPB83DRAFT_694988</name>
</gene>
<evidence type="ECO:0000313" key="1">
    <source>
        <dbReference type="EMBL" id="KAF9523331.1"/>
    </source>
</evidence>
<name>A0A9P6E663_9AGAR</name>
<keyword evidence="2" id="KW-1185">Reference proteome</keyword>
<organism evidence="1 2">
    <name type="scientific">Crepidotus variabilis</name>
    <dbReference type="NCBI Taxonomy" id="179855"/>
    <lineage>
        <taxon>Eukaryota</taxon>
        <taxon>Fungi</taxon>
        <taxon>Dikarya</taxon>
        <taxon>Basidiomycota</taxon>
        <taxon>Agaricomycotina</taxon>
        <taxon>Agaricomycetes</taxon>
        <taxon>Agaricomycetidae</taxon>
        <taxon>Agaricales</taxon>
        <taxon>Agaricineae</taxon>
        <taxon>Crepidotaceae</taxon>
        <taxon>Crepidotus</taxon>
    </lineage>
</organism>
<protein>
    <submittedName>
        <fullName evidence="1">Uncharacterized protein</fullName>
    </submittedName>
</protein>
<dbReference type="EMBL" id="MU157920">
    <property type="protein sequence ID" value="KAF9523331.1"/>
    <property type="molecule type" value="Genomic_DNA"/>
</dbReference>
<dbReference type="AlphaFoldDB" id="A0A9P6E663"/>
<proteinExistence type="predicted"/>
<evidence type="ECO:0000313" key="2">
    <source>
        <dbReference type="Proteomes" id="UP000807306"/>
    </source>
</evidence>
<comment type="caution">
    <text evidence="1">The sequence shown here is derived from an EMBL/GenBank/DDBJ whole genome shotgun (WGS) entry which is preliminary data.</text>
</comment>